<organism evidence="5 7">
    <name type="scientific">Hortaea werneckii</name>
    <name type="common">Black yeast</name>
    <name type="synonym">Cladosporium werneckii</name>
    <dbReference type="NCBI Taxonomy" id="91943"/>
    <lineage>
        <taxon>Eukaryota</taxon>
        <taxon>Fungi</taxon>
        <taxon>Dikarya</taxon>
        <taxon>Ascomycota</taxon>
        <taxon>Pezizomycotina</taxon>
        <taxon>Dothideomycetes</taxon>
        <taxon>Dothideomycetidae</taxon>
        <taxon>Mycosphaerellales</taxon>
        <taxon>Teratosphaeriaceae</taxon>
        <taxon>Hortaea</taxon>
    </lineage>
</organism>
<dbReference type="EMBL" id="QWIM01000971">
    <property type="protein sequence ID" value="RMY29436.1"/>
    <property type="molecule type" value="Genomic_DNA"/>
</dbReference>
<evidence type="ECO:0000313" key="10">
    <source>
        <dbReference type="Proteomes" id="UP000282582"/>
    </source>
</evidence>
<protein>
    <recommendedName>
        <fullName evidence="2">Cupin type-2 domain-containing protein</fullName>
    </recommendedName>
</protein>
<dbReference type="EMBL" id="QWIL01000928">
    <property type="protein sequence ID" value="RMY10596.1"/>
    <property type="molecule type" value="Genomic_DNA"/>
</dbReference>
<accession>A0A3M6Z5J5</accession>
<feature type="compositionally biased region" description="Basic and acidic residues" evidence="1">
    <location>
        <begin position="180"/>
        <end position="199"/>
    </location>
</feature>
<gene>
    <name evidence="6" type="ORF">D0866_08698</name>
    <name evidence="5" type="ORF">D0867_08344</name>
    <name evidence="4" type="ORF">D0868_09016</name>
    <name evidence="3" type="ORF">D0869_10336</name>
</gene>
<feature type="region of interest" description="Disordered" evidence="1">
    <location>
        <begin position="157"/>
        <end position="218"/>
    </location>
</feature>
<evidence type="ECO:0000313" key="4">
    <source>
        <dbReference type="EMBL" id="RMY00416.1"/>
    </source>
</evidence>
<feature type="domain" description="Cupin type-2" evidence="2">
    <location>
        <begin position="86"/>
        <end position="155"/>
    </location>
</feature>
<evidence type="ECO:0000313" key="6">
    <source>
        <dbReference type="EMBL" id="RMY29436.1"/>
    </source>
</evidence>
<evidence type="ECO:0000313" key="9">
    <source>
        <dbReference type="Proteomes" id="UP000281245"/>
    </source>
</evidence>
<dbReference type="AlphaFoldDB" id="A0A3M6Z5J5"/>
<dbReference type="CDD" id="cd02223">
    <property type="entry name" value="cupin_Bh2720-like"/>
    <property type="match status" value="1"/>
</dbReference>
<dbReference type="Proteomes" id="UP000281245">
    <property type="component" value="Unassembled WGS sequence"/>
</dbReference>
<reference evidence="7 8" key="1">
    <citation type="journal article" date="2018" name="BMC Genomics">
        <title>Genomic evidence for intraspecific hybridization in a clonal and extremely halotolerant yeast.</title>
        <authorList>
            <person name="Gostincar C."/>
            <person name="Stajich J.E."/>
            <person name="Zupancic J."/>
            <person name="Zalar P."/>
            <person name="Gunde-Cimerman N."/>
        </authorList>
    </citation>
    <scope>NUCLEOTIDE SEQUENCE [LARGE SCALE GENOMIC DNA]</scope>
    <source>
        <strain evidence="6 8">EXF-6651</strain>
        <strain evidence="4 10">EXF-6654</strain>
        <strain evidence="3 9">EXF-6656</strain>
        <strain evidence="5 7">EXF-6669</strain>
    </source>
</reference>
<dbReference type="Proteomes" id="UP000271337">
    <property type="component" value="Unassembled WGS sequence"/>
</dbReference>
<dbReference type="EMBL" id="QWIK01000837">
    <property type="protein sequence ID" value="RMY00416.1"/>
    <property type="molecule type" value="Genomic_DNA"/>
</dbReference>
<dbReference type="PANTHER" id="PTHR43346">
    <property type="entry name" value="LIGAND BINDING DOMAIN PROTEIN, PUTATIVE (AFU_ORTHOLOGUE AFUA_6G14370)-RELATED"/>
    <property type="match status" value="1"/>
</dbReference>
<dbReference type="Proteomes" id="UP000276864">
    <property type="component" value="Unassembled WGS sequence"/>
</dbReference>
<proteinExistence type="predicted"/>
<evidence type="ECO:0000313" key="5">
    <source>
        <dbReference type="EMBL" id="RMY10596.1"/>
    </source>
</evidence>
<dbReference type="OrthoDB" id="1161823at2759"/>
<evidence type="ECO:0000313" key="8">
    <source>
        <dbReference type="Proteomes" id="UP000276864"/>
    </source>
</evidence>
<evidence type="ECO:0000313" key="3">
    <source>
        <dbReference type="EMBL" id="RMX76869.1"/>
    </source>
</evidence>
<dbReference type="Pfam" id="PF07883">
    <property type="entry name" value="Cupin_2"/>
    <property type="match status" value="1"/>
</dbReference>
<dbReference type="PANTHER" id="PTHR43346:SF1">
    <property type="entry name" value="QUERCETIN 2,3-DIOXYGENASE-RELATED"/>
    <property type="match status" value="1"/>
</dbReference>
<comment type="caution">
    <text evidence="5">The sequence shown here is derived from an EMBL/GenBank/DDBJ whole genome shotgun (WGS) entry which is preliminary data.</text>
</comment>
<evidence type="ECO:0000259" key="2">
    <source>
        <dbReference type="Pfam" id="PF07883"/>
    </source>
</evidence>
<dbReference type="Gene3D" id="2.60.120.10">
    <property type="entry name" value="Jelly Rolls"/>
    <property type="match status" value="1"/>
</dbReference>
<dbReference type="InterPro" id="IPR014710">
    <property type="entry name" value="RmlC-like_jellyroll"/>
</dbReference>
<dbReference type="VEuPathDB" id="FungiDB:BTJ68_13977"/>
<dbReference type="SUPFAM" id="SSF51182">
    <property type="entry name" value="RmlC-like cupins"/>
    <property type="match status" value="1"/>
</dbReference>
<evidence type="ECO:0000256" key="1">
    <source>
        <dbReference type="SAM" id="MobiDB-lite"/>
    </source>
</evidence>
<dbReference type="InterPro" id="IPR052538">
    <property type="entry name" value="Flavonoid_dioxygenase-like"/>
</dbReference>
<name>A0A3M6Z5J5_HORWE</name>
<dbReference type="InterPro" id="IPR011051">
    <property type="entry name" value="RmlC_Cupin_sf"/>
</dbReference>
<sequence>MLSATRTLQTRLLLTKLPKPTAIPTTFQRTTRAFSLSTPKMGKDANMSKDPPKHQMVYFPELTSKVRSFGQFRKVMHTGLYSQVVTMEIPVGGDIGDEVHTVDQVLIFTSGEGKATVAGVDQAVKSSDVVVVPAGTQHQFINTSTTQPLELVTVYSPAEHDPQTVHKTKKEGDEEEETGKDEAPEWAARSKERNEELGEVKTSGGPYGGGDDGRHAKG</sequence>
<evidence type="ECO:0000313" key="7">
    <source>
        <dbReference type="Proteomes" id="UP000271337"/>
    </source>
</evidence>
<dbReference type="EMBL" id="QWIJ01001041">
    <property type="protein sequence ID" value="RMX76869.1"/>
    <property type="molecule type" value="Genomic_DNA"/>
</dbReference>
<dbReference type="Proteomes" id="UP000282582">
    <property type="component" value="Unassembled WGS sequence"/>
</dbReference>
<dbReference type="InterPro" id="IPR013096">
    <property type="entry name" value="Cupin_2"/>
</dbReference>